<dbReference type="KEGG" id="xau:Xaut_3816"/>
<dbReference type="EMBL" id="CP000781">
    <property type="protein sequence ID" value="ABS69040.1"/>
    <property type="molecule type" value="Genomic_DNA"/>
</dbReference>
<keyword evidence="2" id="KW-0808">Transferase</keyword>
<dbReference type="GO" id="GO:0032259">
    <property type="term" value="P:methylation"/>
    <property type="evidence" value="ECO:0007669"/>
    <property type="project" value="UniProtKB-KW"/>
</dbReference>
<dbReference type="GO" id="GO:0008757">
    <property type="term" value="F:S-adenosylmethionine-dependent methyltransferase activity"/>
    <property type="evidence" value="ECO:0007669"/>
    <property type="project" value="InterPro"/>
</dbReference>
<evidence type="ECO:0000313" key="2">
    <source>
        <dbReference type="EMBL" id="ABS69040.1"/>
    </source>
</evidence>
<evidence type="ECO:0000313" key="3">
    <source>
        <dbReference type="Proteomes" id="UP000002417"/>
    </source>
</evidence>
<feature type="domain" description="Methyltransferase type 11" evidence="1">
    <location>
        <begin position="90"/>
        <end position="183"/>
    </location>
</feature>
<name>A7ILZ7_XANP2</name>
<keyword evidence="3" id="KW-1185">Reference proteome</keyword>
<organism evidence="2 3">
    <name type="scientific">Xanthobacter autotrophicus (strain ATCC BAA-1158 / Py2)</name>
    <dbReference type="NCBI Taxonomy" id="78245"/>
    <lineage>
        <taxon>Bacteria</taxon>
        <taxon>Pseudomonadati</taxon>
        <taxon>Pseudomonadota</taxon>
        <taxon>Alphaproteobacteria</taxon>
        <taxon>Hyphomicrobiales</taxon>
        <taxon>Xanthobacteraceae</taxon>
        <taxon>Xanthobacter</taxon>
    </lineage>
</organism>
<protein>
    <submittedName>
        <fullName evidence="2">Methyltransferase type 11</fullName>
    </submittedName>
</protein>
<evidence type="ECO:0000259" key="1">
    <source>
        <dbReference type="Pfam" id="PF08241"/>
    </source>
</evidence>
<proteinExistence type="predicted"/>
<dbReference type="AlphaFoldDB" id="A7ILZ7"/>
<dbReference type="Proteomes" id="UP000002417">
    <property type="component" value="Chromosome"/>
</dbReference>
<dbReference type="InterPro" id="IPR029063">
    <property type="entry name" value="SAM-dependent_MTases_sf"/>
</dbReference>
<reference evidence="2 3" key="1">
    <citation type="submission" date="2007-07" db="EMBL/GenBank/DDBJ databases">
        <title>Complete sequence of chromosome of Xanthobacter autotrophicus Py2.</title>
        <authorList>
            <consortium name="US DOE Joint Genome Institute"/>
            <person name="Copeland A."/>
            <person name="Lucas S."/>
            <person name="Lapidus A."/>
            <person name="Barry K."/>
            <person name="Glavina del Rio T."/>
            <person name="Hammon N."/>
            <person name="Israni S."/>
            <person name="Dalin E."/>
            <person name="Tice H."/>
            <person name="Pitluck S."/>
            <person name="Sims D."/>
            <person name="Brettin T."/>
            <person name="Bruce D."/>
            <person name="Detter J.C."/>
            <person name="Han C."/>
            <person name="Tapia R."/>
            <person name="Brainard J."/>
            <person name="Schmutz J."/>
            <person name="Larimer F."/>
            <person name="Land M."/>
            <person name="Hauser L."/>
            <person name="Kyrpides N."/>
            <person name="Kim E."/>
            <person name="Ensigns S.A."/>
            <person name="Richardson P."/>
        </authorList>
    </citation>
    <scope>NUCLEOTIDE SEQUENCE [LARGE SCALE GENOMIC DNA]</scope>
    <source>
        <strain evidence="3">ATCC BAA-1158 / Py2</strain>
    </source>
</reference>
<dbReference type="InterPro" id="IPR013216">
    <property type="entry name" value="Methyltransf_11"/>
</dbReference>
<dbReference type="HOGENOM" id="CLU_965873_0_0_5"/>
<gene>
    <name evidence="2" type="ordered locus">Xaut_3816</name>
</gene>
<dbReference type="SUPFAM" id="SSF53335">
    <property type="entry name" value="S-adenosyl-L-methionine-dependent methyltransferases"/>
    <property type="match status" value="1"/>
</dbReference>
<keyword evidence="2" id="KW-0489">Methyltransferase</keyword>
<dbReference type="Gene3D" id="3.40.50.150">
    <property type="entry name" value="Vaccinia Virus protein VP39"/>
    <property type="match status" value="1"/>
</dbReference>
<dbReference type="eggNOG" id="COG0500">
    <property type="taxonomic scope" value="Bacteria"/>
</dbReference>
<accession>A7ILZ7</accession>
<dbReference type="STRING" id="78245.Xaut_3816"/>
<dbReference type="CDD" id="cd02440">
    <property type="entry name" value="AdoMet_MTases"/>
    <property type="match status" value="1"/>
</dbReference>
<dbReference type="Pfam" id="PF08241">
    <property type="entry name" value="Methyltransf_11"/>
    <property type="match status" value="1"/>
</dbReference>
<sequence length="281" mass="30729">MGGEGQRSLAVTIPVREGIAGDFEAWLAQNLLPPDASAPPEGIAPFPPAELMHNTTGLTEPRDFASHGVHFMRALNALSPTALPNFRSVLDFGVGVGRVARLFHGFRGRYVGMDVDDRHIAWVESNLTHVQAVKTRPRRRLPAIDRSFDAVISISVFSHLSEADHLFYLDELARVAAPGAVLFLSVHGEQALRRAQAEERVFAMLDIPADALDAAAETLHGGRGYAFIRQNGHLTSAAYDYGITFVSQDYVHSEWGRRFEVAAIGAGALHDFQDVVVLRAR</sequence>